<gene>
    <name evidence="2" type="ORF">MENT_LOCUS38187</name>
</gene>
<evidence type="ECO:0000313" key="2">
    <source>
        <dbReference type="EMBL" id="CAD2185740.1"/>
    </source>
</evidence>
<evidence type="ECO:0000313" key="3">
    <source>
        <dbReference type="Proteomes" id="UP000580250"/>
    </source>
</evidence>
<dbReference type="Proteomes" id="UP000580250">
    <property type="component" value="Unassembled WGS sequence"/>
</dbReference>
<feature type="transmembrane region" description="Helical" evidence="1">
    <location>
        <begin position="142"/>
        <end position="165"/>
    </location>
</feature>
<sequence>MLNRCQHIAQSKKQDELSLFGAPFSITVTTINKNSFNKRRRLGGAARKIPKVRHQINNKSLIKFNNPDNMNHCLFFALIASLTQNICSWPSLKFFYYINNLKGMAGRFQKDTYEIMNQIGAQIGLNEYDADEWIPRIVDLGIMLNVLINILLKYLYSVTMVITNLNLNMDLMTTTLQYFFTTMILKNIFMQ</sequence>
<comment type="caution">
    <text evidence="2">The sequence shown here is derived from an EMBL/GenBank/DDBJ whole genome shotgun (WGS) entry which is preliminary data.</text>
</comment>
<reference evidence="2 3" key="1">
    <citation type="submission" date="2020-08" db="EMBL/GenBank/DDBJ databases">
        <authorList>
            <person name="Koutsovoulos G."/>
            <person name="Danchin GJ E."/>
        </authorList>
    </citation>
    <scope>NUCLEOTIDE SEQUENCE [LARGE SCALE GENOMIC DNA]</scope>
</reference>
<dbReference type="OrthoDB" id="6513969at2759"/>
<accession>A0A6V7WFG7</accession>
<name>A0A6V7WFG7_MELEN</name>
<keyword evidence="1" id="KW-1133">Transmembrane helix</keyword>
<keyword evidence="1" id="KW-0472">Membrane</keyword>
<proteinExistence type="predicted"/>
<organism evidence="2 3">
    <name type="scientific">Meloidogyne enterolobii</name>
    <name type="common">Root-knot nematode worm</name>
    <name type="synonym">Meloidogyne mayaguensis</name>
    <dbReference type="NCBI Taxonomy" id="390850"/>
    <lineage>
        <taxon>Eukaryota</taxon>
        <taxon>Metazoa</taxon>
        <taxon>Ecdysozoa</taxon>
        <taxon>Nematoda</taxon>
        <taxon>Chromadorea</taxon>
        <taxon>Rhabditida</taxon>
        <taxon>Tylenchina</taxon>
        <taxon>Tylenchomorpha</taxon>
        <taxon>Tylenchoidea</taxon>
        <taxon>Meloidogynidae</taxon>
        <taxon>Meloidogyninae</taxon>
        <taxon>Meloidogyne</taxon>
    </lineage>
</organism>
<keyword evidence="1" id="KW-0812">Transmembrane</keyword>
<dbReference type="EMBL" id="CAJEWN010000558">
    <property type="protein sequence ID" value="CAD2185740.1"/>
    <property type="molecule type" value="Genomic_DNA"/>
</dbReference>
<evidence type="ECO:0000256" key="1">
    <source>
        <dbReference type="SAM" id="Phobius"/>
    </source>
</evidence>
<protein>
    <submittedName>
        <fullName evidence="2">Uncharacterized protein</fullName>
    </submittedName>
</protein>
<dbReference type="AlphaFoldDB" id="A0A6V7WFG7"/>